<name>A0A834Y7T1_TETSI</name>
<dbReference type="AlphaFoldDB" id="A0A834Y7T1"/>
<protein>
    <submittedName>
        <fullName evidence="2">Uncharacterized protein</fullName>
    </submittedName>
</protein>
<dbReference type="EMBL" id="JABCRI010000489">
    <property type="protein sequence ID" value="KAF8369817.1"/>
    <property type="molecule type" value="Genomic_DNA"/>
</dbReference>
<dbReference type="Proteomes" id="UP000655225">
    <property type="component" value="Unassembled WGS sequence"/>
</dbReference>
<feature type="compositionally biased region" description="Polar residues" evidence="1">
    <location>
        <begin position="262"/>
        <end position="277"/>
    </location>
</feature>
<sequence>MHFSSKYERISMNPPTRSWSIYSRNMKCRRSHRFSEMDSRLPERNQDLQMESLSVDGSDIAWRRCMSQEFDPSSRSQAGEFVDFKRWCSQFGGFWSDSQLHLTIMASLNSTSGEGDQVILSGQLFLPLREVSDLFASSQSTVGASDLAASTTPAKDESSSKNVVRYFPTTIVSGRCKDKMKAVVKNVVRYFPTVIVSGRCIDKMLIYEFMLNATLWADFLMVVAPKTTQGLVESLQGTQEPMIALQGTQELVKAPQRDSRAGGSSTRDLGACTSFTEDSGVGGSHKGQELVLAP</sequence>
<organism evidence="2 3">
    <name type="scientific">Tetracentron sinense</name>
    <name type="common">Spur-leaf</name>
    <dbReference type="NCBI Taxonomy" id="13715"/>
    <lineage>
        <taxon>Eukaryota</taxon>
        <taxon>Viridiplantae</taxon>
        <taxon>Streptophyta</taxon>
        <taxon>Embryophyta</taxon>
        <taxon>Tracheophyta</taxon>
        <taxon>Spermatophyta</taxon>
        <taxon>Magnoliopsida</taxon>
        <taxon>Trochodendrales</taxon>
        <taxon>Trochodendraceae</taxon>
        <taxon>Tetracentron</taxon>
    </lineage>
</organism>
<keyword evidence="3" id="KW-1185">Reference proteome</keyword>
<feature type="region of interest" description="Disordered" evidence="1">
    <location>
        <begin position="253"/>
        <end position="294"/>
    </location>
</feature>
<proteinExistence type="predicted"/>
<evidence type="ECO:0000313" key="2">
    <source>
        <dbReference type="EMBL" id="KAF8369817.1"/>
    </source>
</evidence>
<gene>
    <name evidence="2" type="ORF">HHK36_032159</name>
</gene>
<evidence type="ECO:0000256" key="1">
    <source>
        <dbReference type="SAM" id="MobiDB-lite"/>
    </source>
</evidence>
<comment type="caution">
    <text evidence="2">The sequence shown here is derived from an EMBL/GenBank/DDBJ whole genome shotgun (WGS) entry which is preliminary data.</text>
</comment>
<reference evidence="2 3" key="1">
    <citation type="submission" date="2020-04" db="EMBL/GenBank/DDBJ databases">
        <title>Plant Genome Project.</title>
        <authorList>
            <person name="Zhang R.-G."/>
        </authorList>
    </citation>
    <scope>NUCLEOTIDE SEQUENCE [LARGE SCALE GENOMIC DNA]</scope>
    <source>
        <strain evidence="2">YNK0</strain>
        <tissue evidence="2">Leaf</tissue>
    </source>
</reference>
<evidence type="ECO:0000313" key="3">
    <source>
        <dbReference type="Proteomes" id="UP000655225"/>
    </source>
</evidence>
<accession>A0A834Y7T1</accession>